<dbReference type="GO" id="GO:0033698">
    <property type="term" value="C:Rpd3L complex"/>
    <property type="evidence" value="ECO:0007669"/>
    <property type="project" value="UniProtKB-ARBA"/>
</dbReference>
<dbReference type="EMBL" id="NAJO01000035">
    <property type="protein sequence ID" value="OQO00465.1"/>
    <property type="molecule type" value="Genomic_DNA"/>
</dbReference>
<feature type="compositionally biased region" description="Basic and acidic residues" evidence="8">
    <location>
        <begin position="1312"/>
        <end position="1329"/>
    </location>
</feature>
<keyword evidence="6 7" id="KW-0539">Nucleus</keyword>
<dbReference type="InterPro" id="IPR003822">
    <property type="entry name" value="PAH"/>
</dbReference>
<keyword evidence="2" id="KW-0678">Repressor</keyword>
<feature type="compositionally biased region" description="Basic and acidic residues" evidence="8">
    <location>
        <begin position="112"/>
        <end position="144"/>
    </location>
</feature>
<feature type="region of interest" description="Disordered" evidence="8">
    <location>
        <begin position="1"/>
        <end position="215"/>
    </location>
</feature>
<dbReference type="Gene3D" id="1.20.1160.11">
    <property type="entry name" value="Paired amphipathic helix"/>
    <property type="match status" value="3"/>
</dbReference>
<dbReference type="Pfam" id="PF16879">
    <property type="entry name" value="Sin3a_C"/>
    <property type="match status" value="1"/>
</dbReference>
<evidence type="ECO:0000256" key="8">
    <source>
        <dbReference type="SAM" id="MobiDB-lite"/>
    </source>
</evidence>
<dbReference type="GO" id="GO:0003714">
    <property type="term" value="F:transcription corepressor activity"/>
    <property type="evidence" value="ECO:0007669"/>
    <property type="project" value="InterPro"/>
</dbReference>
<evidence type="ECO:0000256" key="3">
    <source>
        <dbReference type="ARBA" id="ARBA00022737"/>
    </source>
</evidence>
<dbReference type="SUPFAM" id="SSF47762">
    <property type="entry name" value="PAH2 domain"/>
    <property type="match status" value="3"/>
</dbReference>
<evidence type="ECO:0000256" key="7">
    <source>
        <dbReference type="PROSITE-ProRule" id="PRU00810"/>
    </source>
</evidence>
<protein>
    <recommendedName>
        <fullName evidence="9">Histone deacetylase interacting domain-containing protein</fullName>
    </recommendedName>
</protein>
<evidence type="ECO:0000313" key="11">
    <source>
        <dbReference type="Proteomes" id="UP000192596"/>
    </source>
</evidence>
<comment type="caution">
    <text evidence="10">The sequence shown here is derived from an EMBL/GenBank/DDBJ whole genome shotgun (WGS) entry which is preliminary data.</text>
</comment>
<feature type="compositionally biased region" description="Polar residues" evidence="8">
    <location>
        <begin position="345"/>
        <end position="362"/>
    </location>
</feature>
<keyword evidence="3" id="KW-0677">Repeat</keyword>
<evidence type="ECO:0000256" key="1">
    <source>
        <dbReference type="ARBA" id="ARBA00004123"/>
    </source>
</evidence>
<dbReference type="OrthoDB" id="10265969at2759"/>
<comment type="subcellular location">
    <subcellularLocation>
        <location evidence="1 7">Nucleus</location>
    </subcellularLocation>
</comment>
<dbReference type="InParanoid" id="A0A1V8SMS3"/>
<evidence type="ECO:0000256" key="6">
    <source>
        <dbReference type="ARBA" id="ARBA00023242"/>
    </source>
</evidence>
<accession>A0A1V8SMS3</accession>
<keyword evidence="5" id="KW-0804">Transcription</keyword>
<reference evidence="11" key="1">
    <citation type="submission" date="2017-03" db="EMBL/GenBank/DDBJ databases">
        <title>Genomes of endolithic fungi from Antarctica.</title>
        <authorList>
            <person name="Coleine C."/>
            <person name="Masonjones S."/>
            <person name="Stajich J.E."/>
        </authorList>
    </citation>
    <scope>NUCLEOTIDE SEQUENCE [LARGE SCALE GENOMIC DNA]</scope>
    <source>
        <strain evidence="11">CCFEE 5527</strain>
    </source>
</reference>
<feature type="compositionally biased region" description="Gly residues" evidence="8">
    <location>
        <begin position="1"/>
        <end position="16"/>
    </location>
</feature>
<dbReference type="FunCoup" id="A0A1V8SMS3">
    <property type="interactions" value="1992"/>
</dbReference>
<feature type="region of interest" description="Disordered" evidence="8">
    <location>
        <begin position="938"/>
        <end position="989"/>
    </location>
</feature>
<dbReference type="GO" id="GO:0010628">
    <property type="term" value="P:positive regulation of gene expression"/>
    <property type="evidence" value="ECO:0007669"/>
    <property type="project" value="UniProtKB-ARBA"/>
</dbReference>
<sequence>MDPGHRGGWAQGGGNPHGDQQNQQGPRPGAFGPGQLPQQSQQSPPSGHANLPPPNGHFGYQQQSHGLGGLPGLAHSSPRQPPQPPHRPDGQPGIGFSLPAIGQATSQAAAAEQRERERARDIEQIHIKEEQDRALREQQERQRLEQAPPHQAQPGQSIHLHQPVAVGPRHGLLGNPGLGVSQAQPGFPLGAPSGPGNIFAGGPVQPPQSQVLGNQQQQPGLLMPFAPAQQQQAAQQQQQGPPPAGQTQGQGQGQQPILNDALSYLDQVKVQFADHPDVYNRFLDIMKDFKSGAIDTPGVIGRVSQLFAGNPELIQGFNTFLPPGYRIECGTGDDPNAIRVTTPMGTTVQSMPQPRPLSQQDSAPGRRENGTYTPQPGQQPQMMLSPNGRAIGPMMGSNHLSPLEVARQQEQQAMHQQQERGVNHLQNAVSAAASGAALRAGMSPAPGRITPLPQDGDGPGGMEKRGPVEFNHAISYVNKIKNRFSSQPDIYKQFLEILQTYQRESKPIQDVYSQVTHLFKTAPDLLDDFKQFLPESAAAAKAHAARVQAEQQAMLSHVRGEPMYGSPVMSREVMGTPNHGRGLPPVGNFAPTPTVKDNKRKRGERQGTVNSAVEPMAVAGPSKGAFGGQQSKRAKQAHAMAKAAEQPPSSPTLIPALPFPLPPTTSTLATSEELSFFDRAKKAIANKNTFNEFLKLCNLFSQDLIDRTTLIHKSRAFVGSNTDLMKWFMDFVGYEEKDILVENKPRIPGGRVSLSNCRGLGPSYRLLPKREGEQPAASPKTPKTPTPKKQKTQVATPPATLAPAGKSGSKTKKRKAPPPAIPIPTASEVTAMISTGLSSATLILTPNTKDELMENERTNKRKRVPQSGMSVINLSPRMASGASTPIHTISDLQDKDSYAGAKFNPAKRLKLRGEDSPTAIVKTTFEVRDRVKELGLSPLRTGRDYPEPMYSDIRGSSPHQAPFDDFFTKPTTPDPGPRPTSPGHSPLGRSFMKLANAQILQERQKPCSGRDELCQAVLNDEWASHPTWASEDSGFVAHRKNAHEEGLHRIEEERHDYDYNIEACGRTVQLLEPLAQQLLRLSPMEQMAWQLPTGLGGQSETIYKRVIMKVYGREMGHEVIRELHNHPYQVIPVLLNRLKERLESWKLAQREWEKVWREQTQKMFWKSLDHQAVNTRNSDKKAFQMKTLLGEIQVKHEEMVREDKQVPGVMHNAQLTYAVEDADVVLDVARLVLTYIDSNMTQESPKLPAWMRDFIPTFFGMDPDWFNEKVAIKISPSDTPANEVADDLPSGAEDAATPRGRKAKGNNLFRNVIDKQRAGKFGRKDREDSNASASRASTPEIGSIAADDMVIDTAEEAEKSEAVVQRWLEHPTTGNNLGDRNVDPAELHARTVYTMWANGPMYCFVRMLTMLYERLLKLKKGERECHKAIARANTEKPALDLGIVDKLPADFFEDTSENASYYRQMLGKFEKCLIGDADFTEVEDILRRFYLQSGYQLYSLEKMMQAFVRYGNNILINEGKEKSLDIYNIWRKDRMRETSNAAQIVDYRKSVEKLLKDSELYRIDYDQATPALRFYLTKKDDPTFDAALSPADQEHRWRYYLASYTAFTATSGIPYDTLTRPFLSRNYRASGLATSDLSAPPSPSSEEGADYIFRRFAAARSEENLTIRITVNSYHRIFEKGTQECFFLSMGERSGGEEGLRERREVRAWREEAVKEGWELNNEAMRDVGKAVVESANDGFAKLVAGEEVVGDAEGMEVD</sequence>
<feature type="domain" description="Histone deacetylase interacting" evidence="9">
    <location>
        <begin position="996"/>
        <end position="1088"/>
    </location>
</feature>
<feature type="region of interest" description="Disordered" evidence="8">
    <location>
        <begin position="762"/>
        <end position="824"/>
    </location>
</feature>
<evidence type="ECO:0000313" key="10">
    <source>
        <dbReference type="EMBL" id="OQO00465.1"/>
    </source>
</evidence>
<evidence type="ECO:0000256" key="5">
    <source>
        <dbReference type="ARBA" id="ARBA00023163"/>
    </source>
</evidence>
<dbReference type="PANTHER" id="PTHR12346:SF0">
    <property type="entry name" value="SIN3A, ISOFORM G"/>
    <property type="match status" value="1"/>
</dbReference>
<dbReference type="FunFam" id="1.20.1160.11:FF:000002">
    <property type="entry name" value="Paired amphipathic helix protein SIN3"/>
    <property type="match status" value="1"/>
</dbReference>
<gene>
    <name evidence="10" type="ORF">B0A48_13814</name>
</gene>
<evidence type="ECO:0000259" key="9">
    <source>
        <dbReference type="SMART" id="SM00761"/>
    </source>
</evidence>
<dbReference type="GO" id="GO:0000122">
    <property type="term" value="P:negative regulation of transcription by RNA polymerase II"/>
    <property type="evidence" value="ECO:0007669"/>
    <property type="project" value="TreeGrafter"/>
</dbReference>
<dbReference type="InterPro" id="IPR013194">
    <property type="entry name" value="HDAC_interact_dom"/>
</dbReference>
<feature type="compositionally biased region" description="Low complexity" evidence="8">
    <location>
        <begin position="100"/>
        <end position="111"/>
    </location>
</feature>
<dbReference type="InterPro" id="IPR039774">
    <property type="entry name" value="Sin3-like"/>
</dbReference>
<feature type="compositionally biased region" description="Low complexity" evidence="8">
    <location>
        <begin position="774"/>
        <end position="783"/>
    </location>
</feature>
<feature type="region of interest" description="Disordered" evidence="8">
    <location>
        <begin position="227"/>
        <end position="254"/>
    </location>
</feature>
<keyword evidence="4" id="KW-0805">Transcription regulation</keyword>
<keyword evidence="11" id="KW-1185">Reference proteome</keyword>
<dbReference type="InterPro" id="IPR036600">
    <property type="entry name" value="PAH_sf"/>
</dbReference>
<feature type="compositionally biased region" description="Low complexity" evidence="8">
    <location>
        <begin position="33"/>
        <end position="47"/>
    </location>
</feature>
<dbReference type="STRING" id="1507870.A0A1V8SMS3"/>
<dbReference type="Proteomes" id="UP000192596">
    <property type="component" value="Unassembled WGS sequence"/>
</dbReference>
<name>A0A1V8SMS3_9PEZI</name>
<organism evidence="10 11">
    <name type="scientific">Cryoendolithus antarcticus</name>
    <dbReference type="NCBI Taxonomy" id="1507870"/>
    <lineage>
        <taxon>Eukaryota</taxon>
        <taxon>Fungi</taxon>
        <taxon>Dikarya</taxon>
        <taxon>Ascomycota</taxon>
        <taxon>Pezizomycotina</taxon>
        <taxon>Dothideomycetes</taxon>
        <taxon>Dothideomycetidae</taxon>
        <taxon>Cladosporiales</taxon>
        <taxon>Cladosporiaceae</taxon>
        <taxon>Cryoendolithus</taxon>
    </lineage>
</organism>
<feature type="region of interest" description="Disordered" evidence="8">
    <location>
        <begin position="345"/>
        <end position="381"/>
    </location>
</feature>
<dbReference type="FunFam" id="1.20.1160.11:FF:000001">
    <property type="entry name" value="Paired amphipathic helix protein Sin3"/>
    <property type="match status" value="1"/>
</dbReference>
<dbReference type="FunFam" id="1.20.1160.11:FF:000003">
    <property type="entry name" value="Paired amphipathic helix SIN3-like protein"/>
    <property type="match status" value="1"/>
</dbReference>
<feature type="region of interest" description="Disordered" evidence="8">
    <location>
        <begin position="1277"/>
        <end position="1339"/>
    </location>
</feature>
<dbReference type="Pfam" id="PF02671">
    <property type="entry name" value="PAH"/>
    <property type="match status" value="3"/>
</dbReference>
<dbReference type="Pfam" id="PF08295">
    <property type="entry name" value="Sin3_corepress"/>
    <property type="match status" value="1"/>
</dbReference>
<proteinExistence type="predicted"/>
<dbReference type="PROSITE" id="PS51477">
    <property type="entry name" value="PAH"/>
    <property type="match status" value="2"/>
</dbReference>
<dbReference type="SMART" id="SM00761">
    <property type="entry name" value="HDAC_interact"/>
    <property type="match status" value="1"/>
</dbReference>
<dbReference type="InterPro" id="IPR031693">
    <property type="entry name" value="Sin3_C"/>
</dbReference>
<dbReference type="PANTHER" id="PTHR12346">
    <property type="entry name" value="SIN3B-RELATED"/>
    <property type="match status" value="1"/>
</dbReference>
<evidence type="ECO:0000256" key="2">
    <source>
        <dbReference type="ARBA" id="ARBA00022491"/>
    </source>
</evidence>
<feature type="region of interest" description="Disordered" evidence="8">
    <location>
        <begin position="581"/>
        <end position="639"/>
    </location>
</feature>
<evidence type="ECO:0000256" key="4">
    <source>
        <dbReference type="ARBA" id="ARBA00023015"/>
    </source>
</evidence>